<reference evidence="1" key="2">
    <citation type="journal article" date="2023" name="IMA Fungus">
        <title>Comparative genomic study of the Penicillium genus elucidates a diverse pangenome and 15 lateral gene transfer events.</title>
        <authorList>
            <person name="Petersen C."/>
            <person name="Sorensen T."/>
            <person name="Nielsen M.R."/>
            <person name="Sondergaard T.E."/>
            <person name="Sorensen J.L."/>
            <person name="Fitzpatrick D.A."/>
            <person name="Frisvad J.C."/>
            <person name="Nielsen K.L."/>
        </authorList>
    </citation>
    <scope>NUCLEOTIDE SEQUENCE</scope>
    <source>
        <strain evidence="1">IBT 16849</strain>
    </source>
</reference>
<protein>
    <submittedName>
        <fullName evidence="1">Tetratricopeptide-like helical</fullName>
    </submittedName>
</protein>
<dbReference type="Proteomes" id="UP001150879">
    <property type="component" value="Unassembled WGS sequence"/>
</dbReference>
<comment type="caution">
    <text evidence="1">The sequence shown here is derived from an EMBL/GenBank/DDBJ whole genome shotgun (WGS) entry which is preliminary data.</text>
</comment>
<evidence type="ECO:0000313" key="2">
    <source>
        <dbReference type="Proteomes" id="UP001150879"/>
    </source>
</evidence>
<gene>
    <name evidence="1" type="ORF">N7472_008739</name>
</gene>
<sequence>MATFASVGEQLIKLSHSQLPSASIVRSISVDVDAIYRIALVLGEIHNGIYIVQWALTSCAKANSRRALVDLMTRYMDSKNVDIFRNTEYMARVKDLAIKDEYPHAIILYAKLLIWRGEHEQAARLLEQKILPYLQPTRVRPAFWEDILLVDRFDSPWRMYAVAVEKEQGLEGIQSTTRRAALEFHDPVAMTDYAITLLETESPNKYEVYEAFVASAAFSGHSPACFYLANFYYRTSQGEFLTEAERHSKKRENANAARSVWLRPFESISNWVYTVFNQPMDHKTYRKLAIDWYELAFDKGNNEAGYILAMLYREDGDMEKSREIYKLTAQMGLPTSLSKKSLVEMKDKWEDRTVNPGLPPKLLRIS</sequence>
<name>A0A9W9J3I7_9EURO</name>
<dbReference type="SUPFAM" id="SSF81901">
    <property type="entry name" value="HCP-like"/>
    <property type="match status" value="1"/>
</dbReference>
<evidence type="ECO:0000313" key="1">
    <source>
        <dbReference type="EMBL" id="KAJ5189725.1"/>
    </source>
</evidence>
<dbReference type="AlphaFoldDB" id="A0A9W9J3I7"/>
<reference evidence="1" key="1">
    <citation type="submission" date="2022-11" db="EMBL/GenBank/DDBJ databases">
        <authorList>
            <person name="Petersen C."/>
        </authorList>
    </citation>
    <scope>NUCLEOTIDE SEQUENCE</scope>
    <source>
        <strain evidence="1">IBT 16849</strain>
    </source>
</reference>
<dbReference type="Gene3D" id="1.25.40.10">
    <property type="entry name" value="Tetratricopeptide repeat domain"/>
    <property type="match status" value="1"/>
</dbReference>
<dbReference type="InterPro" id="IPR011990">
    <property type="entry name" value="TPR-like_helical_dom_sf"/>
</dbReference>
<dbReference type="OrthoDB" id="250175at2759"/>
<keyword evidence="2" id="KW-1185">Reference proteome</keyword>
<accession>A0A9W9J3I7</accession>
<organism evidence="1 2">
    <name type="scientific">Penicillium cf. griseofulvum</name>
    <dbReference type="NCBI Taxonomy" id="2972120"/>
    <lineage>
        <taxon>Eukaryota</taxon>
        <taxon>Fungi</taxon>
        <taxon>Dikarya</taxon>
        <taxon>Ascomycota</taxon>
        <taxon>Pezizomycotina</taxon>
        <taxon>Eurotiomycetes</taxon>
        <taxon>Eurotiomycetidae</taxon>
        <taxon>Eurotiales</taxon>
        <taxon>Aspergillaceae</taxon>
        <taxon>Penicillium</taxon>
    </lineage>
</organism>
<proteinExistence type="predicted"/>
<dbReference type="EMBL" id="JAPQKP010000005">
    <property type="protein sequence ID" value="KAJ5189725.1"/>
    <property type="molecule type" value="Genomic_DNA"/>
</dbReference>